<keyword evidence="6" id="KW-1133">Transmembrane helix</keyword>
<evidence type="ECO:0000313" key="9">
    <source>
        <dbReference type="Proteomes" id="UP000800038"/>
    </source>
</evidence>
<dbReference type="Proteomes" id="UP000800038">
    <property type="component" value="Unassembled WGS sequence"/>
</dbReference>
<gene>
    <name evidence="8" type="ORF">EJ02DRAFT_516009</name>
</gene>
<organism evidence="8 9">
    <name type="scientific">Clathrospora elynae</name>
    <dbReference type="NCBI Taxonomy" id="706981"/>
    <lineage>
        <taxon>Eukaryota</taxon>
        <taxon>Fungi</taxon>
        <taxon>Dikarya</taxon>
        <taxon>Ascomycota</taxon>
        <taxon>Pezizomycotina</taxon>
        <taxon>Dothideomycetes</taxon>
        <taxon>Pleosporomycetidae</taxon>
        <taxon>Pleosporales</taxon>
        <taxon>Diademaceae</taxon>
        <taxon>Clathrospora</taxon>
    </lineage>
</organism>
<comment type="cofactor">
    <cofactor evidence="1">
        <name>FAD</name>
        <dbReference type="ChEBI" id="CHEBI:57692"/>
    </cofactor>
</comment>
<evidence type="ECO:0000256" key="6">
    <source>
        <dbReference type="SAM" id="Phobius"/>
    </source>
</evidence>
<name>A0A6A5SFD6_9PLEO</name>
<dbReference type="GO" id="GO:0004497">
    <property type="term" value="F:monooxygenase activity"/>
    <property type="evidence" value="ECO:0007669"/>
    <property type="project" value="UniProtKB-KW"/>
</dbReference>
<dbReference type="AlphaFoldDB" id="A0A6A5SFD6"/>
<dbReference type="SUPFAM" id="SSF51905">
    <property type="entry name" value="FAD/NAD(P)-binding domain"/>
    <property type="match status" value="1"/>
</dbReference>
<proteinExistence type="predicted"/>
<feature type="domain" description="FAD-binding" evidence="7">
    <location>
        <begin position="315"/>
        <end position="373"/>
    </location>
</feature>
<keyword evidence="2" id="KW-0285">Flavoprotein</keyword>
<dbReference type="GO" id="GO:0071949">
    <property type="term" value="F:FAD binding"/>
    <property type="evidence" value="ECO:0007669"/>
    <property type="project" value="InterPro"/>
</dbReference>
<evidence type="ECO:0000256" key="3">
    <source>
        <dbReference type="ARBA" id="ARBA00022827"/>
    </source>
</evidence>
<dbReference type="OrthoDB" id="47494at2759"/>
<evidence type="ECO:0000256" key="4">
    <source>
        <dbReference type="ARBA" id="ARBA00023002"/>
    </source>
</evidence>
<dbReference type="PRINTS" id="PR00420">
    <property type="entry name" value="RNGMNOXGNASE"/>
</dbReference>
<dbReference type="PANTHER" id="PTHR47178:SF5">
    <property type="entry name" value="FAD-BINDING DOMAIN-CONTAINING PROTEIN"/>
    <property type="match status" value="1"/>
</dbReference>
<evidence type="ECO:0000256" key="2">
    <source>
        <dbReference type="ARBA" id="ARBA00022630"/>
    </source>
</evidence>
<feature type="domain" description="FAD-binding" evidence="7">
    <location>
        <begin position="5"/>
        <end position="180"/>
    </location>
</feature>
<dbReference type="Pfam" id="PF01494">
    <property type="entry name" value="FAD_binding_3"/>
    <property type="match status" value="2"/>
</dbReference>
<dbReference type="InterPro" id="IPR002938">
    <property type="entry name" value="FAD-bd"/>
</dbReference>
<dbReference type="PANTHER" id="PTHR47178">
    <property type="entry name" value="MONOOXYGENASE, FAD-BINDING"/>
    <property type="match status" value="1"/>
</dbReference>
<accession>A0A6A5SFD6</accession>
<feature type="transmembrane region" description="Helical" evidence="6">
    <location>
        <begin position="427"/>
        <end position="447"/>
    </location>
</feature>
<keyword evidence="5" id="KW-0503">Monooxygenase</keyword>
<evidence type="ECO:0000313" key="8">
    <source>
        <dbReference type="EMBL" id="KAF1936127.1"/>
    </source>
</evidence>
<keyword evidence="3" id="KW-0274">FAD</keyword>
<dbReference type="InterPro" id="IPR036188">
    <property type="entry name" value="FAD/NAD-bd_sf"/>
</dbReference>
<keyword evidence="6" id="KW-0812">Transmembrane</keyword>
<protein>
    <submittedName>
        <fullName evidence="8">FAD/NAD(P)-binding domain-containing protein</fullName>
    </submittedName>
</protein>
<keyword evidence="6" id="KW-0472">Membrane</keyword>
<dbReference type="Gene3D" id="3.50.50.60">
    <property type="entry name" value="FAD/NAD(P)-binding domain"/>
    <property type="match status" value="1"/>
</dbReference>
<reference evidence="8" key="1">
    <citation type="journal article" date="2020" name="Stud. Mycol.">
        <title>101 Dothideomycetes genomes: a test case for predicting lifestyles and emergence of pathogens.</title>
        <authorList>
            <person name="Haridas S."/>
            <person name="Albert R."/>
            <person name="Binder M."/>
            <person name="Bloem J."/>
            <person name="Labutti K."/>
            <person name="Salamov A."/>
            <person name="Andreopoulos B."/>
            <person name="Baker S."/>
            <person name="Barry K."/>
            <person name="Bills G."/>
            <person name="Bluhm B."/>
            <person name="Cannon C."/>
            <person name="Castanera R."/>
            <person name="Culley D."/>
            <person name="Daum C."/>
            <person name="Ezra D."/>
            <person name="Gonzalez J."/>
            <person name="Henrissat B."/>
            <person name="Kuo A."/>
            <person name="Liang C."/>
            <person name="Lipzen A."/>
            <person name="Lutzoni F."/>
            <person name="Magnuson J."/>
            <person name="Mondo S."/>
            <person name="Nolan M."/>
            <person name="Ohm R."/>
            <person name="Pangilinan J."/>
            <person name="Park H.-J."/>
            <person name="Ramirez L."/>
            <person name="Alfaro M."/>
            <person name="Sun H."/>
            <person name="Tritt A."/>
            <person name="Yoshinaga Y."/>
            <person name="Zwiers L.-H."/>
            <person name="Turgeon B."/>
            <person name="Goodwin S."/>
            <person name="Spatafora J."/>
            <person name="Crous P."/>
            <person name="Grigoriev I."/>
        </authorList>
    </citation>
    <scope>NUCLEOTIDE SEQUENCE</scope>
    <source>
        <strain evidence="8">CBS 161.51</strain>
    </source>
</reference>
<evidence type="ECO:0000256" key="5">
    <source>
        <dbReference type="ARBA" id="ARBA00023033"/>
    </source>
</evidence>
<evidence type="ECO:0000259" key="7">
    <source>
        <dbReference type="Pfam" id="PF01494"/>
    </source>
</evidence>
<evidence type="ECO:0000256" key="1">
    <source>
        <dbReference type="ARBA" id="ARBA00001974"/>
    </source>
</evidence>
<keyword evidence="9" id="KW-1185">Reference proteome</keyword>
<keyword evidence="4" id="KW-0560">Oxidoreductase</keyword>
<sequence length="456" mass="50657">MGGFKVIIAGGGLAGALLANGLSNNGVDFMIYERDEADSKREGYQIRLGPGSQAGFRACLTNAHIDKVTSKLGQSSGSQATAPSIYNTQFDEILDLALVPTYSKSAAINRVILRDILLEPIKKSKRIQYRKGFDRYEIVTQKDDMERVKVHFSDGSHDVCDVLVGADGANSKINKQLGLNNLHLLDSHWAFLSKGSLPFDRMMKLPPKLREGPILVLSKDIILYYALYLPEGEAASEYHQAADTKKPLQYDEKAASFYWTLNVPVDTLPYKKASEIQNHRKVCLEAIKDWAPEFHHMLSVEEDDPEKTDMLVTQLRASTQPKANWRTRAQRAGNDEGHPRVWVMGDAIHAMQPNRGQGGNQALADCADMLPQLLHLNSLASIGPAHPTFEEIKTACDKYEGAMISRAFLWVKKSGGVSFPRINLDGFLGIIVRLVATLVIPLLKLYYSLFAQKSEE</sequence>
<dbReference type="EMBL" id="ML976209">
    <property type="protein sequence ID" value="KAF1936127.1"/>
    <property type="molecule type" value="Genomic_DNA"/>
</dbReference>